<dbReference type="Proteomes" id="UP000037751">
    <property type="component" value="Unassembled WGS sequence"/>
</dbReference>
<dbReference type="EMBL" id="LGAV01000005">
    <property type="protein sequence ID" value="KOS13787.1"/>
    <property type="molecule type" value="Genomic_DNA"/>
</dbReference>
<organism evidence="2 3">
    <name type="scientific">Malassezia pachydermatis</name>
    <dbReference type="NCBI Taxonomy" id="77020"/>
    <lineage>
        <taxon>Eukaryota</taxon>
        <taxon>Fungi</taxon>
        <taxon>Dikarya</taxon>
        <taxon>Basidiomycota</taxon>
        <taxon>Ustilaginomycotina</taxon>
        <taxon>Malasseziomycetes</taxon>
        <taxon>Malasseziales</taxon>
        <taxon>Malasseziaceae</taxon>
        <taxon>Malassezia</taxon>
    </lineage>
</organism>
<dbReference type="AlphaFoldDB" id="A0A0M8MNQ3"/>
<dbReference type="OrthoDB" id="3260408at2759"/>
<reference evidence="2 3" key="1">
    <citation type="submission" date="2015-07" db="EMBL/GenBank/DDBJ databases">
        <title>Draft Genome Sequence of Malassezia furfur CBS1878 and Malassezia pachydermatis CBS1879.</title>
        <authorList>
            <person name="Triana S."/>
            <person name="Ohm R."/>
            <person name="Gonzalez A."/>
            <person name="DeCock H."/>
            <person name="Restrepo S."/>
            <person name="Celis A."/>
        </authorList>
    </citation>
    <scope>NUCLEOTIDE SEQUENCE [LARGE SCALE GENOMIC DNA]</scope>
    <source>
        <strain evidence="2 3">CBS 1879</strain>
    </source>
</reference>
<dbReference type="RefSeq" id="XP_017991419.1">
    <property type="nucleotide sequence ID" value="XM_018136449.1"/>
</dbReference>
<accession>A0A0M8MNQ3</accession>
<keyword evidence="3" id="KW-1185">Reference proteome</keyword>
<evidence type="ECO:0000313" key="2">
    <source>
        <dbReference type="EMBL" id="KOS13787.1"/>
    </source>
</evidence>
<comment type="caution">
    <text evidence="2">The sequence shown here is derived from an EMBL/GenBank/DDBJ whole genome shotgun (WGS) entry which is preliminary data.</text>
</comment>
<proteinExistence type="predicted"/>
<feature type="compositionally biased region" description="Low complexity" evidence="1">
    <location>
        <begin position="404"/>
        <end position="418"/>
    </location>
</feature>
<evidence type="ECO:0000256" key="1">
    <source>
        <dbReference type="SAM" id="MobiDB-lite"/>
    </source>
</evidence>
<dbReference type="GeneID" id="28728324"/>
<protein>
    <submittedName>
        <fullName evidence="2">Uncharacterized protein</fullName>
    </submittedName>
</protein>
<name>A0A0M8MNQ3_9BASI</name>
<feature type="region of interest" description="Disordered" evidence="1">
    <location>
        <begin position="584"/>
        <end position="626"/>
    </location>
</feature>
<feature type="region of interest" description="Disordered" evidence="1">
    <location>
        <begin position="385"/>
        <end position="424"/>
    </location>
</feature>
<dbReference type="VEuPathDB" id="FungiDB:Malapachy_1953"/>
<evidence type="ECO:0000313" key="3">
    <source>
        <dbReference type="Proteomes" id="UP000037751"/>
    </source>
</evidence>
<gene>
    <name evidence="2" type="ORF">Malapachy_1953</name>
</gene>
<feature type="compositionally biased region" description="Low complexity" evidence="1">
    <location>
        <begin position="609"/>
        <end position="626"/>
    </location>
</feature>
<dbReference type="STRING" id="77020.A0A0M8MNQ3"/>
<sequence length="626" mass="68414">MVHRVSSIVKEDVDVDATAAPSVVESEKDEASMSDEDKVLQARLDAELAATESALREHEQAMTSLTMSERKKIAQTIGEMRKESVIKIPERLDMVLSNGLDQGISSVFIRTLRAFGALASKIGNMDAPSDSWEEKAQALVAKELDTLVEVYDEIREKVRYVLYASREMEQELIQESVAKVRALSREAVRGFFDVMEKVEFQVTYFENEGWDSAMRRRGRFHREAIERDLMAMSSLGDLPDDNAVTMAPNLAEETKQINTGVDQLFKQAEHGFTALCDRMTQDPSILSDEAKYALLLIDMHAHLDMLAHLVEQQQRSAMLRLRETIGDLREYFNMTRVPPSGALHDIADFPLPVTPSQDTDSPEGVLDVPVPVPEVAEDMAIPSATPAAGAGLDDEDAQPSVTMTSTAPASASPSSDEISSLDDDSLTSDILEEALTTSSEPEPTHAAELGEDNVLSAEPESHSITESESTVTSTWTVEDAFTTSDPATLTLDPSVLTSEEMAMPTDADVFPFVDDVRDLSPDAMLSTVIDTLPTETLEPMAGIETWPPHSDVSASVIVDISSPVAETQQPTASVTLDVQHGDMDDVQEMTRTSSHQAPSMRKVARMPRSSSSSELHASSAVSHDEL</sequence>